<keyword evidence="1" id="KW-0175">Coiled coil</keyword>
<feature type="coiled-coil region" evidence="1">
    <location>
        <begin position="14"/>
        <end position="41"/>
    </location>
</feature>
<keyword evidence="4" id="KW-1185">Reference proteome</keyword>
<dbReference type="Proteomes" id="UP000033647">
    <property type="component" value="Unassembled WGS sequence"/>
</dbReference>
<reference evidence="3 4" key="1">
    <citation type="submission" date="2015-03" db="EMBL/GenBank/DDBJ databases">
        <title>RNA-seq based gene annotation and comparative genomics of four Zymoseptoria species reveal species-specific pathogenicity related genes and transposable element activity.</title>
        <authorList>
            <person name="Grandaubert J."/>
            <person name="Bhattacharyya A."/>
            <person name="Stukenbrock E.H."/>
        </authorList>
    </citation>
    <scope>NUCLEOTIDE SEQUENCE [LARGE SCALE GENOMIC DNA]</scope>
    <source>
        <strain evidence="3 4">Zb18110</strain>
    </source>
</reference>
<gene>
    <name evidence="3" type="ORF">TI39_contig306g00013</name>
</gene>
<evidence type="ECO:0000313" key="4">
    <source>
        <dbReference type="Proteomes" id="UP000033647"/>
    </source>
</evidence>
<feature type="region of interest" description="Disordered" evidence="2">
    <location>
        <begin position="162"/>
        <end position="187"/>
    </location>
</feature>
<evidence type="ECO:0000313" key="3">
    <source>
        <dbReference type="EMBL" id="KJY01001.1"/>
    </source>
</evidence>
<evidence type="ECO:0000256" key="1">
    <source>
        <dbReference type="SAM" id="Coils"/>
    </source>
</evidence>
<feature type="compositionally biased region" description="Basic and acidic residues" evidence="2">
    <location>
        <begin position="170"/>
        <end position="187"/>
    </location>
</feature>
<proteinExistence type="predicted"/>
<evidence type="ECO:0000256" key="2">
    <source>
        <dbReference type="SAM" id="MobiDB-lite"/>
    </source>
</evidence>
<accession>A0A0F4GXT5</accession>
<comment type="caution">
    <text evidence="3">The sequence shown here is derived from an EMBL/GenBank/DDBJ whole genome shotgun (WGS) entry which is preliminary data.</text>
</comment>
<sequence>MADHSSDQTTAGLLREAAAQIDNLRAHNTQLEAANDLLTEALGAEKIALALSQRSANTLHEAIIRHNMSAQEWEHTMTTSTQLATKSTLLDRLGDTMLDSPLLANGDIAAYVDCVAAEKKAAREAGKAEGKSLLEEDDFRSKEELIGALRLRAQDVEETERTNANIAKLSNDDTGQRFDEAMEKLGS</sequence>
<organism evidence="3 4">
    <name type="scientific">Zymoseptoria brevis</name>
    <dbReference type="NCBI Taxonomy" id="1047168"/>
    <lineage>
        <taxon>Eukaryota</taxon>
        <taxon>Fungi</taxon>
        <taxon>Dikarya</taxon>
        <taxon>Ascomycota</taxon>
        <taxon>Pezizomycotina</taxon>
        <taxon>Dothideomycetes</taxon>
        <taxon>Dothideomycetidae</taxon>
        <taxon>Mycosphaerellales</taxon>
        <taxon>Mycosphaerellaceae</taxon>
        <taxon>Zymoseptoria</taxon>
    </lineage>
</organism>
<dbReference type="EMBL" id="LAFY01000298">
    <property type="protein sequence ID" value="KJY01001.1"/>
    <property type="molecule type" value="Genomic_DNA"/>
</dbReference>
<protein>
    <submittedName>
        <fullName evidence="3">Uncharacterized protein</fullName>
    </submittedName>
</protein>
<dbReference type="AlphaFoldDB" id="A0A0F4GXT5"/>
<name>A0A0F4GXT5_9PEZI</name>